<dbReference type="EMBL" id="CP070608">
    <property type="protein sequence ID" value="QSE98002.1"/>
    <property type="molecule type" value="Genomic_DNA"/>
</dbReference>
<keyword evidence="4" id="KW-1185">Reference proteome</keyword>
<dbReference type="PRINTS" id="PR00922">
    <property type="entry name" value="DADACBPTASE3"/>
</dbReference>
<evidence type="ECO:0000313" key="3">
    <source>
        <dbReference type="EMBL" id="QSE98002.1"/>
    </source>
</evidence>
<comment type="similarity">
    <text evidence="1">Belongs to the peptidase S13 family.</text>
</comment>
<evidence type="ECO:0000256" key="1">
    <source>
        <dbReference type="ARBA" id="ARBA00006096"/>
    </source>
</evidence>
<proteinExistence type="inferred from homology"/>
<dbReference type="AlphaFoldDB" id="A0A974WIU8"/>
<accession>A0A974WIU8</accession>
<reference evidence="3" key="1">
    <citation type="submission" date="2021-02" db="EMBL/GenBank/DDBJ databases">
        <title>Fulvivirga sp. S481 isolated from sea water.</title>
        <authorList>
            <person name="Bae S.S."/>
            <person name="Baek K."/>
        </authorList>
    </citation>
    <scope>NUCLEOTIDE SEQUENCE</scope>
    <source>
        <strain evidence="3">S481</strain>
    </source>
</reference>
<dbReference type="GO" id="GO:0006508">
    <property type="term" value="P:proteolysis"/>
    <property type="evidence" value="ECO:0007669"/>
    <property type="project" value="InterPro"/>
</dbReference>
<dbReference type="RefSeq" id="WP_205722510.1">
    <property type="nucleotide sequence ID" value="NZ_CP070608.1"/>
</dbReference>
<dbReference type="PANTHER" id="PTHR30023">
    <property type="entry name" value="D-ALANYL-D-ALANINE CARBOXYPEPTIDASE"/>
    <property type="match status" value="1"/>
</dbReference>
<keyword evidence="3" id="KW-0121">Carboxypeptidase</keyword>
<evidence type="ECO:0000313" key="4">
    <source>
        <dbReference type="Proteomes" id="UP000662783"/>
    </source>
</evidence>
<dbReference type="SUPFAM" id="SSF56601">
    <property type="entry name" value="beta-lactamase/transpeptidase-like"/>
    <property type="match status" value="1"/>
</dbReference>
<dbReference type="Gene3D" id="3.40.710.10">
    <property type="entry name" value="DD-peptidase/beta-lactamase superfamily"/>
    <property type="match status" value="2"/>
</dbReference>
<organism evidence="3 4">
    <name type="scientific">Fulvivirga lutea</name>
    <dbReference type="NCBI Taxonomy" id="2810512"/>
    <lineage>
        <taxon>Bacteria</taxon>
        <taxon>Pseudomonadati</taxon>
        <taxon>Bacteroidota</taxon>
        <taxon>Cytophagia</taxon>
        <taxon>Cytophagales</taxon>
        <taxon>Fulvivirgaceae</taxon>
        <taxon>Fulvivirga</taxon>
    </lineage>
</organism>
<name>A0A974WIU8_9BACT</name>
<protein>
    <submittedName>
        <fullName evidence="3">D-alanyl-D-alanine carboxypeptidase</fullName>
    </submittedName>
</protein>
<dbReference type="PANTHER" id="PTHR30023:SF0">
    <property type="entry name" value="PENICILLIN-SENSITIVE CARBOXYPEPTIDASE A"/>
    <property type="match status" value="1"/>
</dbReference>
<dbReference type="GO" id="GO:0000270">
    <property type="term" value="P:peptidoglycan metabolic process"/>
    <property type="evidence" value="ECO:0007669"/>
    <property type="project" value="TreeGrafter"/>
</dbReference>
<sequence>MNFIRAILFLVLCSCSVSKIERSLIAMEDEFHDHTGFLIVDPSSNKTLLDYKSDKYFTPASNTKILTFYASLKLLGDSIPALYYKEIGDSLIFWGTGDPSLLYKEAPSTKAYDFLKESDKHLYFSAANFMDSKYAPGWAWDDLEYNWSAEKSSMPVYGNTFQLSNEIGFKVYPQFFEGFIITADSLNETKCVRLLGTNNFVYNPGPTLYSEDFAFGTSGQLTADILYDTLKRKVSYIDNSLSKDHKVLYSKNGTELLKVMMQDSDNMIAEQLLLVISGLQTDTLNTVLAIKNIKSTFFKGMHDEPKWVDGSGLSRYNALTPRSLVWILTKLYDEYGESILEYFPAGGESGTLKNYYKADIPYVFAKTGTMTKHHNLSGYLKTKKGKIFIFSFMNNNYTTSSLPVKRKMEELLYDIYFNN</sequence>
<keyword evidence="3" id="KW-0645">Protease</keyword>
<evidence type="ECO:0000256" key="2">
    <source>
        <dbReference type="ARBA" id="ARBA00022801"/>
    </source>
</evidence>
<gene>
    <name evidence="3" type="ORF">JR347_02665</name>
</gene>
<dbReference type="Proteomes" id="UP000662783">
    <property type="component" value="Chromosome"/>
</dbReference>
<keyword evidence="2" id="KW-0378">Hydrolase</keyword>
<dbReference type="InterPro" id="IPR012338">
    <property type="entry name" value="Beta-lactam/transpept-like"/>
</dbReference>
<dbReference type="InterPro" id="IPR000667">
    <property type="entry name" value="Peptidase_S13"/>
</dbReference>
<dbReference type="KEGG" id="fuv:JR347_02665"/>
<dbReference type="Pfam" id="PF02113">
    <property type="entry name" value="Peptidase_S13"/>
    <property type="match status" value="2"/>
</dbReference>
<dbReference type="GO" id="GO:0004185">
    <property type="term" value="F:serine-type carboxypeptidase activity"/>
    <property type="evidence" value="ECO:0007669"/>
    <property type="project" value="InterPro"/>
</dbReference>